<name>A0A0A9DVV3_ARUDO</name>
<protein>
    <submittedName>
        <fullName evidence="1">Uncharacterized protein</fullName>
    </submittedName>
</protein>
<sequence>MRKDCNSQEALLTIRLHHHWAVRKFQTPRRLLQHRLAHRLVYFGHLPALESCVALLQGIHWRSLLQVHLTQVIGKQLGTSSKVGLDGGRSNYVANKHPPFIYCRDKQQYHFRFYIEGSCKRSIYVALEQNRRHLALAENKDVLGMCYFDGILSSSN</sequence>
<reference evidence="1" key="1">
    <citation type="submission" date="2014-09" db="EMBL/GenBank/DDBJ databases">
        <authorList>
            <person name="Magalhaes I.L.F."/>
            <person name="Oliveira U."/>
            <person name="Santos F.R."/>
            <person name="Vidigal T.H.D.A."/>
            <person name="Brescovit A.D."/>
            <person name="Santos A.J."/>
        </authorList>
    </citation>
    <scope>NUCLEOTIDE SEQUENCE</scope>
    <source>
        <tissue evidence="1">Shoot tissue taken approximately 20 cm above the soil surface</tissue>
    </source>
</reference>
<proteinExistence type="predicted"/>
<dbReference type="EMBL" id="GBRH01209993">
    <property type="protein sequence ID" value="JAD87902.1"/>
    <property type="molecule type" value="Transcribed_RNA"/>
</dbReference>
<organism evidence="1">
    <name type="scientific">Arundo donax</name>
    <name type="common">Giant reed</name>
    <name type="synonym">Donax arundinaceus</name>
    <dbReference type="NCBI Taxonomy" id="35708"/>
    <lineage>
        <taxon>Eukaryota</taxon>
        <taxon>Viridiplantae</taxon>
        <taxon>Streptophyta</taxon>
        <taxon>Embryophyta</taxon>
        <taxon>Tracheophyta</taxon>
        <taxon>Spermatophyta</taxon>
        <taxon>Magnoliopsida</taxon>
        <taxon>Liliopsida</taxon>
        <taxon>Poales</taxon>
        <taxon>Poaceae</taxon>
        <taxon>PACMAD clade</taxon>
        <taxon>Arundinoideae</taxon>
        <taxon>Arundineae</taxon>
        <taxon>Arundo</taxon>
    </lineage>
</organism>
<evidence type="ECO:0000313" key="1">
    <source>
        <dbReference type="EMBL" id="JAD87902.1"/>
    </source>
</evidence>
<reference evidence="1" key="2">
    <citation type="journal article" date="2015" name="Data Brief">
        <title>Shoot transcriptome of the giant reed, Arundo donax.</title>
        <authorList>
            <person name="Barrero R.A."/>
            <person name="Guerrero F.D."/>
            <person name="Moolhuijzen P."/>
            <person name="Goolsby J.A."/>
            <person name="Tidwell J."/>
            <person name="Bellgard S.E."/>
            <person name="Bellgard M.I."/>
        </authorList>
    </citation>
    <scope>NUCLEOTIDE SEQUENCE</scope>
    <source>
        <tissue evidence="1">Shoot tissue taken approximately 20 cm above the soil surface</tissue>
    </source>
</reference>
<accession>A0A0A9DVV3</accession>
<dbReference type="AlphaFoldDB" id="A0A0A9DVV3"/>